<sequence length="44" mass="5245">MCKFAIPLFVLIYLHIRFFKCHFNSFVLIRIMVCGRECTCFVQG</sequence>
<protein>
    <submittedName>
        <fullName evidence="1">Uncharacterized protein</fullName>
    </submittedName>
</protein>
<reference evidence="1 2" key="1">
    <citation type="submission" date="2013-02" db="EMBL/GenBank/DDBJ databases">
        <authorList>
            <person name="McClelland M."/>
            <person name="Porwollik S."/>
            <person name="Desai P."/>
            <person name="Cheng P."/>
            <person name="Wollam A."/>
            <person name="Pepin K."/>
            <person name="Bhonagiri V."/>
            <person name="Fulton L."/>
            <person name="Fulton R."/>
            <person name="Delehaunty K."/>
            <person name="Fronick C."/>
            <person name="Godfrey J."/>
            <person name="Waligorski J."/>
            <person name="Appelbaum E."/>
            <person name="Tomlinson C."/>
            <person name="Warren W."/>
            <person name="Sodergren E."/>
            <person name="Weinstock G."/>
            <person name="Wilson R.K."/>
        </authorList>
    </citation>
    <scope>NUCLEOTIDE SEQUENCE [LARGE SCALE GENOMIC DNA]</scope>
    <source>
        <strain evidence="1 2">UC16</strain>
    </source>
</reference>
<gene>
    <name evidence="1" type="ORF">A670_02044</name>
</gene>
<comment type="caution">
    <text evidence="1">The sequence shown here is derived from an EMBL/GenBank/DDBJ whole genome shotgun (WGS) entry which is preliminary data.</text>
</comment>
<evidence type="ECO:0000313" key="2">
    <source>
        <dbReference type="Proteomes" id="UP000013259"/>
    </source>
</evidence>
<proteinExistence type="predicted"/>
<dbReference type="Proteomes" id="UP000013259">
    <property type="component" value="Unassembled WGS sequence"/>
</dbReference>
<evidence type="ECO:0000313" key="1">
    <source>
        <dbReference type="EMBL" id="EMR52735.1"/>
    </source>
</evidence>
<name>M7SCU8_SALDU</name>
<dbReference type="HOGENOM" id="CLU_3197854_0_0_6"/>
<dbReference type="AlphaFoldDB" id="M7SCU8"/>
<dbReference type="EMBL" id="APMR01000035">
    <property type="protein sequence ID" value="EMR52735.1"/>
    <property type="molecule type" value="Genomic_DNA"/>
</dbReference>
<accession>M7SCU8</accession>
<organism evidence="1 2">
    <name type="scientific">Salmonella enterica subsp. enterica serovar Dublin str. UC16</name>
    <dbReference type="NCBI Taxonomy" id="1192688"/>
    <lineage>
        <taxon>Bacteria</taxon>
        <taxon>Pseudomonadati</taxon>
        <taxon>Pseudomonadota</taxon>
        <taxon>Gammaproteobacteria</taxon>
        <taxon>Enterobacterales</taxon>
        <taxon>Enterobacteriaceae</taxon>
        <taxon>Salmonella</taxon>
    </lineage>
</organism>